<reference evidence="1" key="2">
    <citation type="journal article" date="2023" name="Curr. Microbiol.">
        <title>Granulicatella seriolae sp. nov., a Novel Facultative Anaerobe Isolated from Yellowtail Marine Fish.</title>
        <authorList>
            <person name="Lee M."/>
            <person name="Choi Y.J."/>
            <person name="Farooq A."/>
            <person name="Jeong J.B."/>
            <person name="Jung M.Y."/>
        </authorList>
    </citation>
    <scope>NUCLEOTIDE SEQUENCE</scope>
    <source>
        <strain evidence="1">S8</strain>
    </source>
</reference>
<reference evidence="1" key="1">
    <citation type="submission" date="2022-07" db="EMBL/GenBank/DDBJ databases">
        <authorList>
            <person name="Jung M.-Y."/>
            <person name="Lee M."/>
        </authorList>
    </citation>
    <scope>NUCLEOTIDE SEQUENCE</scope>
    <source>
        <strain evidence="1">S8</strain>
    </source>
</reference>
<dbReference type="RefSeq" id="WP_256945597.1">
    <property type="nucleotide sequence ID" value="NZ_JANHNZ010000008.1"/>
</dbReference>
<reference evidence="1" key="3">
    <citation type="journal article" date="2023" name="Microbiol. Resour. Announc.">
        <title>Draft Genome Sequence of Granulicatella sp. Strain S8, Isolated from a Marine Fish, Seriola quinqueradiata.</title>
        <authorList>
            <person name="Lee M."/>
            <person name="Farooq A."/>
            <person name="Jeong J.B."/>
            <person name="Jung M.Y."/>
        </authorList>
    </citation>
    <scope>NUCLEOTIDE SEQUENCE</scope>
    <source>
        <strain evidence="1">S8</strain>
    </source>
</reference>
<dbReference type="Proteomes" id="UP001059480">
    <property type="component" value="Unassembled WGS sequence"/>
</dbReference>
<organism evidence="1 2">
    <name type="scientific">Granulicatella seriolae</name>
    <dbReference type="NCBI Taxonomy" id="2967226"/>
    <lineage>
        <taxon>Bacteria</taxon>
        <taxon>Bacillati</taxon>
        <taxon>Bacillota</taxon>
        <taxon>Bacilli</taxon>
        <taxon>Lactobacillales</taxon>
        <taxon>Carnobacteriaceae</taxon>
        <taxon>Granulicatella</taxon>
    </lineage>
</organism>
<name>A0ABT1WPS8_9LACT</name>
<keyword evidence="2" id="KW-1185">Reference proteome</keyword>
<protein>
    <submittedName>
        <fullName evidence="1">Nucleoid-associated protein</fullName>
    </submittedName>
</protein>
<sequence length="329" mass="37224">MIITQAIVHILDKNTGNLLLSQEGLDLSQPNLVDYLTKLNEKVQKADPKHGQIEAESELALFLRDPSQSFIEKSHILAEKLFNLIAPAEEIPAADYLFFQASPSIIGILRLDYSSKFTHFLEQDGDSVVNTIIMNHAILPTGGQTPSEAFVLDLDSLTYQLLEKKYIIEGKRQNYFSQQFLEIPTTSSTKEQIKEIKKTVSHVAKKFNEEDYVALATTQQVIYQQLEENDHINAGQVFEQVFKENPLAKEASLQAIQEEKVAPTIPVHNPAKYERKYSKQKFKLANGIEITIPSQVYDDKEIIEFLNNPDGSISVLIKNIDSIMNRFNG</sequence>
<evidence type="ECO:0000313" key="2">
    <source>
        <dbReference type="Proteomes" id="UP001059480"/>
    </source>
</evidence>
<accession>A0ABT1WPS8</accession>
<dbReference type="EMBL" id="JANHNZ010000008">
    <property type="protein sequence ID" value="MCQ9210488.1"/>
    <property type="molecule type" value="Genomic_DNA"/>
</dbReference>
<comment type="caution">
    <text evidence="1">The sequence shown here is derived from an EMBL/GenBank/DDBJ whole genome shotgun (WGS) entry which is preliminary data.</text>
</comment>
<proteinExistence type="predicted"/>
<evidence type="ECO:0000313" key="1">
    <source>
        <dbReference type="EMBL" id="MCQ9210488.1"/>
    </source>
</evidence>
<dbReference type="InterPro" id="IPR007358">
    <property type="entry name" value="Nucleoid_associated_NdpA"/>
</dbReference>
<gene>
    <name evidence="1" type="ORF">NPA36_07980</name>
</gene>
<dbReference type="Pfam" id="PF04245">
    <property type="entry name" value="NA37"/>
    <property type="match status" value="1"/>
</dbReference>